<dbReference type="AlphaFoldDB" id="F1LFE9"/>
<protein>
    <submittedName>
        <fullName evidence="3">Endophilin-B1</fullName>
    </submittedName>
</protein>
<feature type="compositionally biased region" description="Polar residues" evidence="1">
    <location>
        <begin position="109"/>
        <end position="124"/>
    </location>
</feature>
<organism evidence="3">
    <name type="scientific">Ascaris suum</name>
    <name type="common">Pig roundworm</name>
    <name type="synonym">Ascaris lumbricoides</name>
    <dbReference type="NCBI Taxonomy" id="6253"/>
    <lineage>
        <taxon>Eukaryota</taxon>
        <taxon>Metazoa</taxon>
        <taxon>Ecdysozoa</taxon>
        <taxon>Nematoda</taxon>
        <taxon>Chromadorea</taxon>
        <taxon>Rhabditida</taxon>
        <taxon>Spirurina</taxon>
        <taxon>Ascaridomorpha</taxon>
        <taxon>Ascaridoidea</taxon>
        <taxon>Ascarididae</taxon>
        <taxon>Ascaris</taxon>
    </lineage>
</organism>
<evidence type="ECO:0000259" key="2">
    <source>
        <dbReference type="PROSITE" id="PS51021"/>
    </source>
</evidence>
<feature type="domain" description="BAR" evidence="2">
    <location>
        <begin position="1"/>
        <end position="107"/>
    </location>
</feature>
<sequence>MKTIQRERKVLNTKRLDLDAAKSRLRKAKSLEAQSNAEADLRVAQAEFDKQAEITKLLLEGIQTAHNNQLKCLRDFVEAQMSFYAQAHQHMADLQRELSGALSADSGISLYSNSSANSPPTSVRTAVKEPTTAQQQNIERQPNAGGDASGGSK</sequence>
<feature type="compositionally biased region" description="Polar residues" evidence="1">
    <location>
        <begin position="131"/>
        <end position="140"/>
    </location>
</feature>
<dbReference type="Gene3D" id="1.20.1270.60">
    <property type="entry name" value="Arfaptin homology (AH) domain/BAR domain"/>
    <property type="match status" value="1"/>
</dbReference>
<evidence type="ECO:0000256" key="1">
    <source>
        <dbReference type="SAM" id="MobiDB-lite"/>
    </source>
</evidence>
<proteinExistence type="evidence at transcript level"/>
<dbReference type="SUPFAM" id="SSF103657">
    <property type="entry name" value="BAR/IMD domain-like"/>
    <property type="match status" value="1"/>
</dbReference>
<dbReference type="InterPro" id="IPR004148">
    <property type="entry name" value="BAR_dom"/>
</dbReference>
<feature type="region of interest" description="Disordered" evidence="1">
    <location>
        <begin position="109"/>
        <end position="153"/>
    </location>
</feature>
<evidence type="ECO:0000313" key="3">
    <source>
        <dbReference type="EMBL" id="ADY48853.1"/>
    </source>
</evidence>
<dbReference type="EMBL" id="JI211020">
    <property type="protein sequence ID" value="ADY48853.1"/>
    <property type="molecule type" value="mRNA"/>
</dbReference>
<reference evidence="3" key="1">
    <citation type="journal article" date="2011" name="Genome Res.">
        <title>Deep small RNA sequencing from the nematode Ascaris reveals conservation, functional diversification, and novel developmental profiles.</title>
        <authorList>
            <person name="Wang J."/>
            <person name="Czech B."/>
            <person name="Crunk A."/>
            <person name="Wallace A."/>
            <person name="Mitreva M."/>
            <person name="Hannon G.J."/>
            <person name="Davis R.E."/>
        </authorList>
    </citation>
    <scope>NUCLEOTIDE SEQUENCE</scope>
</reference>
<dbReference type="PROSITE" id="PS51021">
    <property type="entry name" value="BAR"/>
    <property type="match status" value="1"/>
</dbReference>
<dbReference type="GO" id="GO:0005737">
    <property type="term" value="C:cytoplasm"/>
    <property type="evidence" value="ECO:0007669"/>
    <property type="project" value="InterPro"/>
</dbReference>
<dbReference type="Pfam" id="PF03114">
    <property type="entry name" value="BAR"/>
    <property type="match status" value="1"/>
</dbReference>
<dbReference type="InterPro" id="IPR027267">
    <property type="entry name" value="AH/BAR_dom_sf"/>
</dbReference>
<name>F1LFE9_ASCSU</name>
<accession>F1LFE9</accession>